<dbReference type="SUPFAM" id="SSF55729">
    <property type="entry name" value="Acyl-CoA N-acyltransferases (Nat)"/>
    <property type="match status" value="1"/>
</dbReference>
<dbReference type="PROSITE" id="PS51186">
    <property type="entry name" value="GNAT"/>
    <property type="match status" value="1"/>
</dbReference>
<dbReference type="RefSeq" id="WP_147646010.1">
    <property type="nucleotide sequence ID" value="NZ_CP042806.1"/>
</dbReference>
<dbReference type="Gene3D" id="3.40.630.30">
    <property type="match status" value="1"/>
</dbReference>
<dbReference type="InterPro" id="IPR000182">
    <property type="entry name" value="GNAT_dom"/>
</dbReference>
<dbReference type="CDD" id="cd04301">
    <property type="entry name" value="NAT_SF"/>
    <property type="match status" value="1"/>
</dbReference>
<name>A0A5B9E4F2_9BACT</name>
<evidence type="ECO:0000259" key="3">
    <source>
        <dbReference type="PROSITE" id="PS51186"/>
    </source>
</evidence>
<dbReference type="InterPro" id="IPR016181">
    <property type="entry name" value="Acyl_CoA_acyltransferase"/>
</dbReference>
<dbReference type="InterPro" id="IPR050832">
    <property type="entry name" value="Bact_Acetyltransf"/>
</dbReference>
<organism evidence="4 5">
    <name type="scientific">Terriglobus albidus</name>
    <dbReference type="NCBI Taxonomy" id="1592106"/>
    <lineage>
        <taxon>Bacteria</taxon>
        <taxon>Pseudomonadati</taxon>
        <taxon>Acidobacteriota</taxon>
        <taxon>Terriglobia</taxon>
        <taxon>Terriglobales</taxon>
        <taxon>Acidobacteriaceae</taxon>
        <taxon>Terriglobus</taxon>
    </lineage>
</organism>
<sequence length="171" mass="19265">MQGALLLADLPVESGRVTIRTFQPGDEDAFRSLNENWISKHFKMEEHDYETLDDPHTHILKPGGQILCVEEDGAVFGCVALVPMKEARSFELAKMAIDDSWQGRGMGRRLLTATVGYARDVLKAKKLFLESNAKLKNAVHLYEAVGFRHLPPERVKTSPYARADVHMELVF</sequence>
<keyword evidence="5" id="KW-1185">Reference proteome</keyword>
<dbReference type="EMBL" id="CP042806">
    <property type="protein sequence ID" value="QEE26848.1"/>
    <property type="molecule type" value="Genomic_DNA"/>
</dbReference>
<dbReference type="PANTHER" id="PTHR43877">
    <property type="entry name" value="AMINOALKYLPHOSPHONATE N-ACETYLTRANSFERASE-RELATED-RELATED"/>
    <property type="match status" value="1"/>
</dbReference>
<protein>
    <submittedName>
        <fullName evidence="4">GNAT family N-acetyltransferase</fullName>
    </submittedName>
</protein>
<dbReference type="KEGG" id="talb:FTW19_01800"/>
<evidence type="ECO:0000256" key="2">
    <source>
        <dbReference type="ARBA" id="ARBA00023315"/>
    </source>
</evidence>
<feature type="domain" description="N-acetyltransferase" evidence="3">
    <location>
        <begin position="17"/>
        <end position="171"/>
    </location>
</feature>
<dbReference type="GO" id="GO:0016747">
    <property type="term" value="F:acyltransferase activity, transferring groups other than amino-acyl groups"/>
    <property type="evidence" value="ECO:0007669"/>
    <property type="project" value="InterPro"/>
</dbReference>
<keyword evidence="1 4" id="KW-0808">Transferase</keyword>
<evidence type="ECO:0000256" key="1">
    <source>
        <dbReference type="ARBA" id="ARBA00022679"/>
    </source>
</evidence>
<keyword evidence="2" id="KW-0012">Acyltransferase</keyword>
<dbReference type="Proteomes" id="UP000321820">
    <property type="component" value="Chromosome"/>
</dbReference>
<accession>A0A5B9E4F2</accession>
<dbReference type="Pfam" id="PF00583">
    <property type="entry name" value="Acetyltransf_1"/>
    <property type="match status" value="1"/>
</dbReference>
<proteinExistence type="predicted"/>
<evidence type="ECO:0000313" key="4">
    <source>
        <dbReference type="EMBL" id="QEE26848.1"/>
    </source>
</evidence>
<reference evidence="4 5" key="1">
    <citation type="submission" date="2019-08" db="EMBL/GenBank/DDBJ databases">
        <title>Complete genome sequence of Terriglobus albidus strain ORNL.</title>
        <authorList>
            <person name="Podar M."/>
        </authorList>
    </citation>
    <scope>NUCLEOTIDE SEQUENCE [LARGE SCALE GENOMIC DNA]</scope>
    <source>
        <strain evidence="4 5">ORNL</strain>
    </source>
</reference>
<gene>
    <name evidence="4" type="ORF">FTW19_01800</name>
</gene>
<dbReference type="AlphaFoldDB" id="A0A5B9E4F2"/>
<dbReference type="OrthoDB" id="9127144at2"/>
<evidence type="ECO:0000313" key="5">
    <source>
        <dbReference type="Proteomes" id="UP000321820"/>
    </source>
</evidence>